<dbReference type="GO" id="GO:0043190">
    <property type="term" value="C:ATP-binding cassette (ABC) transporter complex"/>
    <property type="evidence" value="ECO:0007669"/>
    <property type="project" value="InterPro"/>
</dbReference>
<comment type="similarity">
    <text evidence="1">Belongs to the bacterial solute-binding protein 5 family.</text>
</comment>
<keyword evidence="3" id="KW-0732">Signal</keyword>
<dbReference type="GO" id="GO:0042597">
    <property type="term" value="C:periplasmic space"/>
    <property type="evidence" value="ECO:0007669"/>
    <property type="project" value="UniProtKB-ARBA"/>
</dbReference>
<dbReference type="Pfam" id="PF00496">
    <property type="entry name" value="SBP_bac_5"/>
    <property type="match status" value="1"/>
</dbReference>
<evidence type="ECO:0000259" key="4">
    <source>
        <dbReference type="Pfam" id="PF00496"/>
    </source>
</evidence>
<evidence type="ECO:0000256" key="2">
    <source>
        <dbReference type="ARBA" id="ARBA00022448"/>
    </source>
</evidence>
<dbReference type="PROSITE" id="PS51257">
    <property type="entry name" value="PROKAR_LIPOPROTEIN"/>
    <property type="match status" value="1"/>
</dbReference>
<dbReference type="GO" id="GO:0015833">
    <property type="term" value="P:peptide transport"/>
    <property type="evidence" value="ECO:0007669"/>
    <property type="project" value="TreeGrafter"/>
</dbReference>
<comment type="caution">
    <text evidence="5">The sequence shown here is derived from an EMBL/GenBank/DDBJ whole genome shotgun (WGS) entry which is preliminary data.</text>
</comment>
<evidence type="ECO:0000256" key="1">
    <source>
        <dbReference type="ARBA" id="ARBA00005695"/>
    </source>
</evidence>
<dbReference type="GO" id="GO:1904680">
    <property type="term" value="F:peptide transmembrane transporter activity"/>
    <property type="evidence" value="ECO:0007669"/>
    <property type="project" value="TreeGrafter"/>
</dbReference>
<feature type="domain" description="Solute-binding protein family 5" evidence="4">
    <location>
        <begin position="77"/>
        <end position="451"/>
    </location>
</feature>
<organism evidence="5">
    <name type="scientific">mine drainage metagenome</name>
    <dbReference type="NCBI Taxonomy" id="410659"/>
    <lineage>
        <taxon>unclassified sequences</taxon>
        <taxon>metagenomes</taxon>
        <taxon>ecological metagenomes</taxon>
    </lineage>
</organism>
<reference evidence="5" key="1">
    <citation type="submission" date="2009-10" db="EMBL/GenBank/DDBJ databases">
        <title>Diversity of trophic interactions inside an arsenic-rich microbial ecosystem.</title>
        <authorList>
            <person name="Bertin P.N."/>
            <person name="Heinrich-Salmeron A."/>
            <person name="Pelletier E."/>
            <person name="Goulhen-Chollet F."/>
            <person name="Arsene-Ploetze F."/>
            <person name="Gallien S."/>
            <person name="Calteau A."/>
            <person name="Vallenet D."/>
            <person name="Casiot C."/>
            <person name="Chane-Woon-Ming B."/>
            <person name="Giloteaux L."/>
            <person name="Barakat M."/>
            <person name="Bonnefoy V."/>
            <person name="Bruneel O."/>
            <person name="Chandler M."/>
            <person name="Cleiss J."/>
            <person name="Duran R."/>
            <person name="Elbaz-Poulichet F."/>
            <person name="Fonknechten N."/>
            <person name="Lauga B."/>
            <person name="Mornico D."/>
            <person name="Ortet P."/>
            <person name="Schaeffer C."/>
            <person name="Siguier P."/>
            <person name="Alexander Thil Smith A."/>
            <person name="Van Dorsselaer A."/>
            <person name="Weissenbach J."/>
            <person name="Medigue C."/>
            <person name="Le Paslier D."/>
        </authorList>
    </citation>
    <scope>NUCLEOTIDE SEQUENCE</scope>
</reference>
<accession>E6PG59</accession>
<protein>
    <submittedName>
        <fullName evidence="5">Putative Extracellular solute-binding protein, family 5</fullName>
    </submittedName>
    <submittedName>
        <fullName evidence="6">Putative Extracellular solute-binding protein,family 5</fullName>
    </submittedName>
</protein>
<evidence type="ECO:0000313" key="6">
    <source>
        <dbReference type="EMBL" id="CBI02914.1"/>
    </source>
</evidence>
<dbReference type="InterPro" id="IPR000914">
    <property type="entry name" value="SBP_5_dom"/>
</dbReference>
<proteinExistence type="inferred from homology"/>
<dbReference type="CDD" id="cd08513">
    <property type="entry name" value="PBP2_thermophilic_Hb8_like"/>
    <property type="match status" value="1"/>
</dbReference>
<dbReference type="Gene3D" id="3.40.190.10">
    <property type="entry name" value="Periplasmic binding protein-like II"/>
    <property type="match status" value="1"/>
</dbReference>
<dbReference type="PANTHER" id="PTHR30290">
    <property type="entry name" value="PERIPLASMIC BINDING COMPONENT OF ABC TRANSPORTER"/>
    <property type="match status" value="1"/>
</dbReference>
<dbReference type="Gene3D" id="3.90.76.10">
    <property type="entry name" value="Dipeptide-binding Protein, Domain 1"/>
    <property type="match status" value="1"/>
</dbReference>
<dbReference type="Gene3D" id="3.10.105.10">
    <property type="entry name" value="Dipeptide-binding Protein, Domain 3"/>
    <property type="match status" value="1"/>
</dbReference>
<dbReference type="PIRSF" id="PIRSF002741">
    <property type="entry name" value="MppA"/>
    <property type="match status" value="1"/>
</dbReference>
<dbReference type="EMBL" id="CABO01000043">
    <property type="protein sequence ID" value="CBI02914.1"/>
    <property type="molecule type" value="Genomic_DNA"/>
</dbReference>
<evidence type="ECO:0000313" key="5">
    <source>
        <dbReference type="EMBL" id="CBH75447.1"/>
    </source>
</evidence>
<gene>
    <name evidence="5" type="ORF">CARN1_1464</name>
    <name evidence="6" type="ORF">CARN4_1279</name>
</gene>
<dbReference type="InterPro" id="IPR039424">
    <property type="entry name" value="SBP_5"/>
</dbReference>
<keyword evidence="2" id="KW-0813">Transport</keyword>
<dbReference type="SUPFAM" id="SSF53850">
    <property type="entry name" value="Periplasmic binding protein-like II"/>
    <property type="match status" value="1"/>
</dbReference>
<dbReference type="PANTHER" id="PTHR30290:SF9">
    <property type="entry name" value="OLIGOPEPTIDE-BINDING PROTEIN APPA"/>
    <property type="match status" value="1"/>
</dbReference>
<dbReference type="AlphaFoldDB" id="E6PG59"/>
<sequence>MLKRLLSGALLLTLVVACSKAGNQGTPGAGVEPGHLRIAVQSDVKNLNPLLNSNTTDVLVDALMFEPLIVPDSKGTMQPMLATTVPTLHNGGITDHGLTITYHLRTDAKWTDGKPVTAADVIFSWKAIMNPNNDVISRHGYTDIASIDDPTPYTVVVHLKKPFAPFVDTFFTNSDQPYFVAPAHVLARYPNLNTIPFNSEPLVSDGPFRFGDWVHGDHITLLRNDNFFLGKPKLKTITIRIIPDENTTINLLRTHDIDWMFQASISNYPVIKNIPGIDIRWMSANGFSGIYVNTQRPFLKSLRVRQAVDAAIDKQRIIDTLTFGQEKLALADVPPFMWSYDPNVKAIGYDPAKARALLDAAGWKVGPGGIRVKNGQQLELVLVTDNSNATRVKKSVIIQAMLRKVGINVQVKYFAGDVLFAPASVGGILQGGKFDLALAGWYAGIDPDDSTQTTCANVAPAGYNYSRYCNPEMEALQKVALTSYDRATRKKAYAKIQQLLATDVPMIYLYYERQMEPISTSFKGFAPNHVVESWNAWQWSI</sequence>
<evidence type="ECO:0000256" key="3">
    <source>
        <dbReference type="ARBA" id="ARBA00022729"/>
    </source>
</evidence>
<dbReference type="EMBL" id="CABL01000008">
    <property type="protein sequence ID" value="CBH75447.1"/>
    <property type="molecule type" value="Genomic_DNA"/>
</dbReference>
<name>E6PG59_9ZZZZ</name>
<dbReference type="InterPro" id="IPR030678">
    <property type="entry name" value="Peptide/Ni-bd"/>
</dbReference>